<evidence type="ECO:0000313" key="4">
    <source>
        <dbReference type="Proteomes" id="UP000580043"/>
    </source>
</evidence>
<accession>A0A848G6W1</accession>
<sequence>MLNKIFAVAATTVFATTAFAQAPSAGPAAGPTAGPVAAPAASIKPAAAAALEKKVEAPKVDAAKADAAKTVDGAKNKATHAHKHAADAAKQAADTKPVEAIPTK</sequence>
<organism evidence="3 4">
    <name type="scientific">Zoogloea dura</name>
    <dbReference type="NCBI Taxonomy" id="2728840"/>
    <lineage>
        <taxon>Bacteria</taxon>
        <taxon>Pseudomonadati</taxon>
        <taxon>Pseudomonadota</taxon>
        <taxon>Betaproteobacteria</taxon>
        <taxon>Rhodocyclales</taxon>
        <taxon>Zoogloeaceae</taxon>
        <taxon>Zoogloea</taxon>
    </lineage>
</organism>
<keyword evidence="2" id="KW-0732">Signal</keyword>
<feature type="chain" id="PRO_5032736427" description="Cell envelope biogenesis protein TolA" evidence="2">
    <location>
        <begin position="21"/>
        <end position="104"/>
    </location>
</feature>
<name>A0A848G6W1_9RHOO</name>
<reference evidence="3 4" key="1">
    <citation type="submission" date="2020-04" db="EMBL/GenBank/DDBJ databases">
        <title>Zoogloea sp. G-4-1-14 isolated from soil.</title>
        <authorList>
            <person name="Dahal R.H."/>
        </authorList>
    </citation>
    <scope>NUCLEOTIDE SEQUENCE [LARGE SCALE GENOMIC DNA]</scope>
    <source>
        <strain evidence="3 4">G-4-1-14</strain>
    </source>
</reference>
<feature type="region of interest" description="Disordered" evidence="1">
    <location>
        <begin position="71"/>
        <end position="104"/>
    </location>
</feature>
<dbReference type="RefSeq" id="WP_169146462.1">
    <property type="nucleotide sequence ID" value="NZ_JABBGA010000011.1"/>
</dbReference>
<evidence type="ECO:0008006" key="5">
    <source>
        <dbReference type="Google" id="ProtNLM"/>
    </source>
</evidence>
<gene>
    <name evidence="3" type="ORF">HHL15_14300</name>
</gene>
<proteinExistence type="predicted"/>
<protein>
    <recommendedName>
        <fullName evidence="5">Cell envelope biogenesis protein TolA</fullName>
    </recommendedName>
</protein>
<keyword evidence="4" id="KW-1185">Reference proteome</keyword>
<evidence type="ECO:0000313" key="3">
    <source>
        <dbReference type="EMBL" id="NML26922.1"/>
    </source>
</evidence>
<feature type="signal peptide" evidence="2">
    <location>
        <begin position="1"/>
        <end position="20"/>
    </location>
</feature>
<evidence type="ECO:0000256" key="1">
    <source>
        <dbReference type="SAM" id="MobiDB-lite"/>
    </source>
</evidence>
<dbReference type="EMBL" id="JABBGA010000011">
    <property type="protein sequence ID" value="NML26922.1"/>
    <property type="molecule type" value="Genomic_DNA"/>
</dbReference>
<evidence type="ECO:0000256" key="2">
    <source>
        <dbReference type="SAM" id="SignalP"/>
    </source>
</evidence>
<dbReference type="AlphaFoldDB" id="A0A848G6W1"/>
<comment type="caution">
    <text evidence="3">The sequence shown here is derived from an EMBL/GenBank/DDBJ whole genome shotgun (WGS) entry which is preliminary data.</text>
</comment>
<dbReference type="Proteomes" id="UP000580043">
    <property type="component" value="Unassembled WGS sequence"/>
</dbReference>